<keyword evidence="2 5" id="KW-0689">Ribosomal protein</keyword>
<dbReference type="InterPro" id="IPR018038">
    <property type="entry name" value="Ribosomal_uL30_CS"/>
</dbReference>
<keyword evidence="3" id="KW-0687">Ribonucleoprotein</keyword>
<comment type="caution">
    <text evidence="5">The sequence shown here is derived from an EMBL/GenBank/DDBJ whole genome shotgun (WGS) entry which is preliminary data.</text>
</comment>
<evidence type="ECO:0000313" key="5">
    <source>
        <dbReference type="EMBL" id="MPL78347.1"/>
    </source>
</evidence>
<sequence>MTKFRITQVKSSARATERQQATLASLGIRKIHQIVEVENNPVIKGMIEKVLHLVKVEEIN</sequence>
<dbReference type="PANTHER" id="PTHR15892:SF2">
    <property type="entry name" value="LARGE RIBOSOMAL SUBUNIT PROTEIN UL30M"/>
    <property type="match status" value="1"/>
</dbReference>
<evidence type="ECO:0000256" key="2">
    <source>
        <dbReference type="ARBA" id="ARBA00022980"/>
    </source>
</evidence>
<name>A0A644UH67_9ZZZZ</name>
<accession>A0A644UH67</accession>
<evidence type="ECO:0000259" key="4">
    <source>
        <dbReference type="Pfam" id="PF00327"/>
    </source>
</evidence>
<dbReference type="EMBL" id="VSSQ01000115">
    <property type="protein sequence ID" value="MPL78347.1"/>
    <property type="molecule type" value="Genomic_DNA"/>
</dbReference>
<dbReference type="NCBIfam" id="TIGR01308">
    <property type="entry name" value="rpmD_bact"/>
    <property type="match status" value="1"/>
</dbReference>
<dbReference type="InterPro" id="IPR016082">
    <property type="entry name" value="Ribosomal_uL30_ferredoxin-like"/>
</dbReference>
<protein>
    <submittedName>
        <fullName evidence="5">50S ribosomal protein L30</fullName>
    </submittedName>
</protein>
<evidence type="ECO:0000256" key="1">
    <source>
        <dbReference type="ARBA" id="ARBA00007594"/>
    </source>
</evidence>
<dbReference type="GO" id="GO:0003735">
    <property type="term" value="F:structural constituent of ribosome"/>
    <property type="evidence" value="ECO:0007669"/>
    <property type="project" value="InterPro"/>
</dbReference>
<dbReference type="PROSITE" id="PS00634">
    <property type="entry name" value="RIBOSOMAL_L30"/>
    <property type="match status" value="1"/>
</dbReference>
<dbReference type="AlphaFoldDB" id="A0A644UH67"/>
<organism evidence="5">
    <name type="scientific">bioreactor metagenome</name>
    <dbReference type="NCBI Taxonomy" id="1076179"/>
    <lineage>
        <taxon>unclassified sequences</taxon>
        <taxon>metagenomes</taxon>
        <taxon>ecological metagenomes</taxon>
    </lineage>
</organism>
<dbReference type="Gene3D" id="3.30.1390.20">
    <property type="entry name" value="Ribosomal protein L30, ferredoxin-like fold domain"/>
    <property type="match status" value="1"/>
</dbReference>
<dbReference type="InterPro" id="IPR005996">
    <property type="entry name" value="Ribosomal_uL30_bac-type"/>
</dbReference>
<dbReference type="GO" id="GO:0022625">
    <property type="term" value="C:cytosolic large ribosomal subunit"/>
    <property type="evidence" value="ECO:0007669"/>
    <property type="project" value="TreeGrafter"/>
</dbReference>
<comment type="similarity">
    <text evidence="1">Belongs to the universal ribosomal protein uL30 family.</text>
</comment>
<dbReference type="SUPFAM" id="SSF55129">
    <property type="entry name" value="Ribosomal protein L30p/L7e"/>
    <property type="match status" value="1"/>
</dbReference>
<feature type="domain" description="Large ribosomal subunit protein uL30-like ferredoxin-like fold" evidence="4">
    <location>
        <begin position="4"/>
        <end position="54"/>
    </location>
</feature>
<dbReference type="PANTHER" id="PTHR15892">
    <property type="entry name" value="MITOCHONDRIAL RIBOSOMAL PROTEIN L30"/>
    <property type="match status" value="1"/>
</dbReference>
<dbReference type="PIRSF" id="PIRSF002211">
    <property type="entry name" value="Ribosomal_L30_bac-type"/>
    <property type="match status" value="1"/>
</dbReference>
<proteinExistence type="inferred from homology"/>
<evidence type="ECO:0000256" key="3">
    <source>
        <dbReference type="ARBA" id="ARBA00023274"/>
    </source>
</evidence>
<dbReference type="InterPro" id="IPR036919">
    <property type="entry name" value="Ribo_uL30_ferredoxin-like_sf"/>
</dbReference>
<gene>
    <name evidence="5" type="primary">rpmD_8</name>
    <name evidence="5" type="ORF">SDC9_24211</name>
</gene>
<dbReference type="HAMAP" id="MF_01371_B">
    <property type="entry name" value="Ribosomal_uL30_B"/>
    <property type="match status" value="1"/>
</dbReference>
<reference evidence="5" key="1">
    <citation type="submission" date="2019-08" db="EMBL/GenBank/DDBJ databases">
        <authorList>
            <person name="Kucharzyk K."/>
            <person name="Murdoch R.W."/>
            <person name="Higgins S."/>
            <person name="Loffler F."/>
        </authorList>
    </citation>
    <scope>NUCLEOTIDE SEQUENCE</scope>
</reference>
<dbReference type="CDD" id="cd01658">
    <property type="entry name" value="Ribosomal_L30"/>
    <property type="match status" value="1"/>
</dbReference>
<dbReference type="GO" id="GO:0006412">
    <property type="term" value="P:translation"/>
    <property type="evidence" value="ECO:0007669"/>
    <property type="project" value="InterPro"/>
</dbReference>
<dbReference type="Pfam" id="PF00327">
    <property type="entry name" value="Ribosomal_L30"/>
    <property type="match status" value="1"/>
</dbReference>